<organism evidence="1 2">
    <name type="scientific">Caerostris extrusa</name>
    <name type="common">Bark spider</name>
    <name type="synonym">Caerostris bankana</name>
    <dbReference type="NCBI Taxonomy" id="172846"/>
    <lineage>
        <taxon>Eukaryota</taxon>
        <taxon>Metazoa</taxon>
        <taxon>Ecdysozoa</taxon>
        <taxon>Arthropoda</taxon>
        <taxon>Chelicerata</taxon>
        <taxon>Arachnida</taxon>
        <taxon>Araneae</taxon>
        <taxon>Araneomorphae</taxon>
        <taxon>Entelegynae</taxon>
        <taxon>Araneoidea</taxon>
        <taxon>Araneidae</taxon>
        <taxon>Caerostris</taxon>
    </lineage>
</organism>
<sequence length="113" mass="13235">MEVLKQSRCCQDSNPQKVLQIAQKGSKSHFKRRICSLRRQNLLENGPDVSFKDLVQNLLRYQMADNSSYQIHKIQKTCDDLGCNMSLMIFHSYFDLFPQNMGTSRDDHSRQHI</sequence>
<accession>A0AAV4MCN0</accession>
<gene>
    <name evidence="1" type="ORF">CEXT_497881</name>
</gene>
<dbReference type="EMBL" id="BPLR01002071">
    <property type="protein sequence ID" value="GIX69648.1"/>
    <property type="molecule type" value="Genomic_DNA"/>
</dbReference>
<dbReference type="AlphaFoldDB" id="A0AAV4MCN0"/>
<reference evidence="1 2" key="1">
    <citation type="submission" date="2021-06" db="EMBL/GenBank/DDBJ databases">
        <title>Caerostris extrusa draft genome.</title>
        <authorList>
            <person name="Kono N."/>
            <person name="Arakawa K."/>
        </authorList>
    </citation>
    <scope>NUCLEOTIDE SEQUENCE [LARGE SCALE GENOMIC DNA]</scope>
</reference>
<evidence type="ECO:0000313" key="1">
    <source>
        <dbReference type="EMBL" id="GIX69648.1"/>
    </source>
</evidence>
<keyword evidence="2" id="KW-1185">Reference proteome</keyword>
<evidence type="ECO:0000313" key="2">
    <source>
        <dbReference type="Proteomes" id="UP001054945"/>
    </source>
</evidence>
<name>A0AAV4MCN0_CAEEX</name>
<proteinExistence type="predicted"/>
<comment type="caution">
    <text evidence="1">The sequence shown here is derived from an EMBL/GenBank/DDBJ whole genome shotgun (WGS) entry which is preliminary data.</text>
</comment>
<protein>
    <submittedName>
        <fullName evidence="1">Uncharacterized protein</fullName>
    </submittedName>
</protein>
<dbReference type="Proteomes" id="UP001054945">
    <property type="component" value="Unassembled WGS sequence"/>
</dbReference>